<evidence type="ECO:0000256" key="23">
    <source>
        <dbReference type="ARBA" id="ARBA00048457"/>
    </source>
</evidence>
<comment type="catalytic activity">
    <reaction evidence="23">
        <text>Fe(3+)(out) + L-ascorbate(in) = monodehydro-L-ascorbate radical(in) + Fe(2+)(out) + H(+)</text>
        <dbReference type="Rhea" id="RHEA:30403"/>
        <dbReference type="ChEBI" id="CHEBI:15378"/>
        <dbReference type="ChEBI" id="CHEBI:29033"/>
        <dbReference type="ChEBI" id="CHEBI:29034"/>
        <dbReference type="ChEBI" id="CHEBI:38290"/>
        <dbReference type="ChEBI" id="CHEBI:59513"/>
        <dbReference type="EC" id="7.2.1.3"/>
    </reaction>
    <physiologicalReaction direction="left-to-right" evidence="23">
        <dbReference type="Rhea" id="RHEA:30404"/>
    </physiologicalReaction>
</comment>
<gene>
    <name evidence="26" type="ORF">N300_13602</name>
</gene>
<evidence type="ECO:0000256" key="18">
    <source>
        <dbReference type="ARBA" id="ARBA00024225"/>
    </source>
</evidence>
<dbReference type="GO" id="GO:0005765">
    <property type="term" value="C:lysosomal membrane"/>
    <property type="evidence" value="ECO:0007669"/>
    <property type="project" value="UniProtKB-SubCell"/>
</dbReference>
<evidence type="ECO:0000256" key="8">
    <source>
        <dbReference type="ARBA" id="ARBA00022723"/>
    </source>
</evidence>
<dbReference type="SMART" id="SM00665">
    <property type="entry name" value="B561"/>
    <property type="match status" value="1"/>
</dbReference>
<dbReference type="PANTHER" id="PTHR10106:SF38">
    <property type="entry name" value="LYSOSOMAL MEMBRANE ASCORBATE-DEPENDENT FERRIREDUCTASE CYB561A3"/>
    <property type="match status" value="1"/>
</dbReference>
<protein>
    <recommendedName>
        <fullName evidence="19">Lysosomal membrane ascorbate-dependent ferrireductase CYB561A3</fullName>
        <ecNumber evidence="18">7.2.1.3</ecNumber>
    </recommendedName>
    <alternativeName>
        <fullName evidence="21">Cytochrome b ascorbate-dependent protein 3</fullName>
    </alternativeName>
    <alternativeName>
        <fullName evidence="20">Lysosomal cytochrome b</fullName>
    </alternativeName>
</protein>
<comment type="function">
    <text evidence="22">Transmembrane reductase that uses ascorbate as an electron donor in the cytoplasm and transfers electrons across membranes to reduce iron cations Fe(3+) into Fe(2+) in the lumen of the late endosome and lysosome. Reduced iron can then be extruded from the late endosome and lysosome to the cytoplasm by divalent metal-specific transporters. It is therefore most probably involved in endosomal and lysosomal cellular iron homeostasis.</text>
</comment>
<evidence type="ECO:0000313" key="26">
    <source>
        <dbReference type="EMBL" id="KFP05966.1"/>
    </source>
</evidence>
<dbReference type="EMBL" id="KL218489">
    <property type="protein sequence ID" value="KFP05966.1"/>
    <property type="molecule type" value="Genomic_DNA"/>
</dbReference>
<keyword evidence="8" id="KW-0479">Metal-binding</keyword>
<dbReference type="STRING" id="9244.A0A091J2E3"/>
<dbReference type="AlphaFoldDB" id="A0A091J2E3"/>
<evidence type="ECO:0000259" key="25">
    <source>
        <dbReference type="PROSITE" id="PS50939"/>
    </source>
</evidence>
<comment type="subunit">
    <text evidence="4">Homodimer.</text>
</comment>
<feature type="non-terminal residue" evidence="26">
    <location>
        <position position="243"/>
    </location>
</feature>
<evidence type="ECO:0000256" key="21">
    <source>
        <dbReference type="ARBA" id="ARBA00042571"/>
    </source>
</evidence>
<dbReference type="GO" id="GO:0031902">
    <property type="term" value="C:late endosome membrane"/>
    <property type="evidence" value="ECO:0007669"/>
    <property type="project" value="UniProtKB-SubCell"/>
</dbReference>
<evidence type="ECO:0000256" key="17">
    <source>
        <dbReference type="ARBA" id="ARBA00023228"/>
    </source>
</evidence>
<evidence type="ECO:0000256" key="15">
    <source>
        <dbReference type="ARBA" id="ARBA00023136"/>
    </source>
</evidence>
<keyword evidence="14" id="KW-0408">Iron</keyword>
<evidence type="ECO:0000256" key="13">
    <source>
        <dbReference type="ARBA" id="ARBA00023002"/>
    </source>
</evidence>
<feature type="transmembrane region" description="Helical" evidence="24">
    <location>
        <begin position="206"/>
        <end position="227"/>
    </location>
</feature>
<dbReference type="PANTHER" id="PTHR10106">
    <property type="entry name" value="CYTOCHROME B561-RELATED"/>
    <property type="match status" value="1"/>
</dbReference>
<keyword evidence="7 24" id="KW-0812">Transmembrane</keyword>
<feature type="transmembrane region" description="Helical" evidence="24">
    <location>
        <begin position="94"/>
        <end position="112"/>
    </location>
</feature>
<keyword evidence="11" id="KW-0249">Electron transport</keyword>
<feature type="transmembrane region" description="Helical" evidence="24">
    <location>
        <begin position="163"/>
        <end position="183"/>
    </location>
</feature>
<dbReference type="PROSITE" id="PS50939">
    <property type="entry name" value="CYTOCHROME_B561"/>
    <property type="match status" value="1"/>
</dbReference>
<dbReference type="InterPro" id="IPR043205">
    <property type="entry name" value="CYB561/CYBRD1-like"/>
</dbReference>
<evidence type="ECO:0000256" key="22">
    <source>
        <dbReference type="ARBA" id="ARBA00046132"/>
    </source>
</evidence>
<feature type="transmembrane region" description="Helical" evidence="24">
    <location>
        <begin position="54"/>
        <end position="74"/>
    </location>
</feature>
<evidence type="ECO:0000256" key="3">
    <source>
        <dbReference type="ARBA" id="ARBA00004155"/>
    </source>
</evidence>
<sequence length="243" mass="26855">RSHPPVAAMLALPFLPFSLFLGSLGSLCVAFVTLWCHHWRGGFSWDGTTTTFNWHPVLMVTGMVVTYGAAALVYRSPPAWRGPKFPWKVLHGSLALVALGLTVLGLLAVFSFHNTQGTPNLYSLHSWLGLLTVLLFSCQWVFGFSSFLLPWAPTWLRGFYKPIHVFFGSLILLLAVASCLSGINEKLFFSLKNGTMQYKFLPPEALFANTLGLLILLFGVLVVGALARPSWKRPEGDCPETQQ</sequence>
<reference evidence="26 27" key="1">
    <citation type="submission" date="2014-04" db="EMBL/GenBank/DDBJ databases">
        <title>Genome evolution of avian class.</title>
        <authorList>
            <person name="Zhang G."/>
            <person name="Li C."/>
        </authorList>
    </citation>
    <scope>NUCLEOTIDE SEQUENCE [LARGE SCALE GENOMIC DNA]</scope>
    <source>
        <strain evidence="26">BGI_N300</strain>
    </source>
</reference>
<feature type="transmembrane region" description="Helical" evidence="24">
    <location>
        <begin position="124"/>
        <end position="151"/>
    </location>
</feature>
<keyword evidence="16" id="KW-0325">Glycoprotein</keyword>
<dbReference type="EC" id="7.2.1.3" evidence="18"/>
<evidence type="ECO:0000256" key="2">
    <source>
        <dbReference type="ARBA" id="ARBA00004107"/>
    </source>
</evidence>
<evidence type="ECO:0000256" key="9">
    <source>
        <dbReference type="ARBA" id="ARBA00022753"/>
    </source>
</evidence>
<dbReference type="GO" id="GO:0140571">
    <property type="term" value="F:transmembrane ascorbate ferrireductase activity"/>
    <property type="evidence" value="ECO:0007669"/>
    <property type="project" value="UniProtKB-EC"/>
</dbReference>
<dbReference type="Gene3D" id="1.20.120.1770">
    <property type="match status" value="1"/>
</dbReference>
<keyword evidence="5" id="KW-0813">Transport</keyword>
<evidence type="ECO:0000256" key="10">
    <source>
        <dbReference type="ARBA" id="ARBA00022967"/>
    </source>
</evidence>
<dbReference type="Proteomes" id="UP000054308">
    <property type="component" value="Unassembled WGS sequence"/>
</dbReference>
<dbReference type="GO" id="GO:0046872">
    <property type="term" value="F:metal ion binding"/>
    <property type="evidence" value="ECO:0007669"/>
    <property type="project" value="UniProtKB-KW"/>
</dbReference>
<dbReference type="FunFam" id="1.20.120.1770:FF:000001">
    <property type="entry name" value="Cytochrome b reductase 1"/>
    <property type="match status" value="1"/>
</dbReference>
<comment type="cofactor">
    <cofactor evidence="1">
        <name>heme b</name>
        <dbReference type="ChEBI" id="CHEBI:60344"/>
    </cofactor>
</comment>
<evidence type="ECO:0000256" key="6">
    <source>
        <dbReference type="ARBA" id="ARBA00022617"/>
    </source>
</evidence>
<proteinExistence type="predicted"/>
<dbReference type="InterPro" id="IPR006593">
    <property type="entry name" value="Cyt_b561/ferric_Rdtase_TM"/>
</dbReference>
<keyword evidence="10" id="KW-1278">Translocase</keyword>
<evidence type="ECO:0000256" key="19">
    <source>
        <dbReference type="ARBA" id="ARBA00040498"/>
    </source>
</evidence>
<evidence type="ECO:0000256" key="14">
    <source>
        <dbReference type="ARBA" id="ARBA00023004"/>
    </source>
</evidence>
<keyword evidence="27" id="KW-1185">Reference proteome</keyword>
<organism evidence="26 27">
    <name type="scientific">Calypte anna</name>
    <name type="common">Anna's hummingbird</name>
    <name type="synonym">Archilochus anna</name>
    <dbReference type="NCBI Taxonomy" id="9244"/>
    <lineage>
        <taxon>Eukaryota</taxon>
        <taxon>Metazoa</taxon>
        <taxon>Chordata</taxon>
        <taxon>Craniata</taxon>
        <taxon>Vertebrata</taxon>
        <taxon>Euteleostomi</taxon>
        <taxon>Archelosauria</taxon>
        <taxon>Archosauria</taxon>
        <taxon>Dinosauria</taxon>
        <taxon>Saurischia</taxon>
        <taxon>Theropoda</taxon>
        <taxon>Coelurosauria</taxon>
        <taxon>Aves</taxon>
        <taxon>Neognathae</taxon>
        <taxon>Neoaves</taxon>
        <taxon>Strisores</taxon>
        <taxon>Apodiformes</taxon>
        <taxon>Trochilidae</taxon>
        <taxon>Calypte</taxon>
    </lineage>
</organism>
<keyword evidence="15 24" id="KW-0472">Membrane</keyword>
<evidence type="ECO:0000256" key="24">
    <source>
        <dbReference type="SAM" id="Phobius"/>
    </source>
</evidence>
<dbReference type="Pfam" id="PF03188">
    <property type="entry name" value="Cytochrom_B561"/>
    <property type="match status" value="1"/>
</dbReference>
<feature type="domain" description="Cytochrome b561" evidence="25">
    <location>
        <begin position="20"/>
        <end position="227"/>
    </location>
</feature>
<name>A0A091J2E3_CALAN</name>
<keyword evidence="6" id="KW-0349">Heme</keyword>
<evidence type="ECO:0000256" key="7">
    <source>
        <dbReference type="ARBA" id="ARBA00022692"/>
    </source>
</evidence>
<accession>A0A091J2E3</accession>
<keyword evidence="17" id="KW-0458">Lysosome</keyword>
<feature type="non-terminal residue" evidence="26">
    <location>
        <position position="1"/>
    </location>
</feature>
<keyword evidence="13" id="KW-0560">Oxidoreductase</keyword>
<evidence type="ECO:0000256" key="4">
    <source>
        <dbReference type="ARBA" id="ARBA00011738"/>
    </source>
</evidence>
<evidence type="ECO:0000256" key="1">
    <source>
        <dbReference type="ARBA" id="ARBA00001970"/>
    </source>
</evidence>
<keyword evidence="12 24" id="KW-1133">Transmembrane helix</keyword>
<evidence type="ECO:0000256" key="11">
    <source>
        <dbReference type="ARBA" id="ARBA00022982"/>
    </source>
</evidence>
<evidence type="ECO:0000256" key="20">
    <source>
        <dbReference type="ARBA" id="ARBA00042550"/>
    </source>
</evidence>
<evidence type="ECO:0000313" key="27">
    <source>
        <dbReference type="Proteomes" id="UP000054308"/>
    </source>
</evidence>
<evidence type="ECO:0000256" key="16">
    <source>
        <dbReference type="ARBA" id="ARBA00023180"/>
    </source>
</evidence>
<evidence type="ECO:0000256" key="5">
    <source>
        <dbReference type="ARBA" id="ARBA00022448"/>
    </source>
</evidence>
<comment type="subcellular location">
    <subcellularLocation>
        <location evidence="2">Late endosome membrane</location>
        <topology evidence="2">Multi-pass membrane protein</topology>
    </subcellularLocation>
    <subcellularLocation>
        <location evidence="3">Lysosome membrane</location>
        <topology evidence="3">Multi-pass membrane protein</topology>
    </subcellularLocation>
</comment>
<evidence type="ECO:0000256" key="12">
    <source>
        <dbReference type="ARBA" id="ARBA00022989"/>
    </source>
</evidence>
<keyword evidence="9" id="KW-0967">Endosome</keyword>